<evidence type="ECO:0000256" key="3">
    <source>
        <dbReference type="ARBA" id="ARBA00008698"/>
    </source>
</evidence>
<organism evidence="13 14">
    <name type="scientific">Kluyveromyces dobzhanskii CBS 2104</name>
    <dbReference type="NCBI Taxonomy" id="1427455"/>
    <lineage>
        <taxon>Eukaryota</taxon>
        <taxon>Fungi</taxon>
        <taxon>Dikarya</taxon>
        <taxon>Ascomycota</taxon>
        <taxon>Saccharomycotina</taxon>
        <taxon>Saccharomycetes</taxon>
        <taxon>Saccharomycetales</taxon>
        <taxon>Saccharomycetaceae</taxon>
        <taxon>Kluyveromyces</taxon>
    </lineage>
</organism>
<comment type="function">
    <text evidence="12">Mannosyltransferase involved in glycosylphosphatidylinositol-anchor biosynthesis.</text>
</comment>
<sequence length="417" mass="48590">MLLDSGYSSFFIVNVAFLSVKLLQFGIVWLAPRSFDTSTHLLLERYGIYSNPWWSKLLSWDSVFFIKNSTWMKETGSSAPQYEHEWAFSPIWSKIIQSSDLQHTVMKAVALNIALHYVSTWIIYALTKHTFPPFGKQVQTKMALTTSVLFILSSAGGFLISVYSEPIAFTFSLLGMLSRQWSIEFDVYGSLHFGHLKWFFYILSSVCFSFAFLNRTNCLLLGIFYIHDSWNLFSRKKWINGMLYPVLSGAILFGIFIYTYYYLPYTALCPERGEWCNTKIYGLPITHQSLYSYIQAKHWNVGFLKYWTPNNIPNFLFGLPNIVVLWNASTYFSYQYPTQNLKPYVWITRAFLLIMIFLANVQIINRVSSFLPLSLWYISDSLTKNANDMRVIKYYLMWLLVWIPTQTALFACFLPPA</sequence>
<dbReference type="GO" id="GO:0005789">
    <property type="term" value="C:endoplasmic reticulum membrane"/>
    <property type="evidence" value="ECO:0007669"/>
    <property type="project" value="UniProtKB-SubCell"/>
</dbReference>
<proteinExistence type="inferred from homology"/>
<evidence type="ECO:0000256" key="11">
    <source>
        <dbReference type="ARBA" id="ARBA00023136"/>
    </source>
</evidence>
<feature type="transmembrane region" description="Helical" evidence="12">
    <location>
        <begin position="108"/>
        <end position="127"/>
    </location>
</feature>
<feature type="transmembrane region" description="Helical" evidence="12">
    <location>
        <begin position="346"/>
        <end position="364"/>
    </location>
</feature>
<dbReference type="UniPathway" id="UPA00196"/>
<dbReference type="GO" id="GO:0000009">
    <property type="term" value="F:alpha-1,6-mannosyltransferase activity"/>
    <property type="evidence" value="ECO:0007669"/>
    <property type="project" value="InterPro"/>
</dbReference>
<dbReference type="AlphaFoldDB" id="A0A0A8L7J0"/>
<keyword evidence="5 12" id="KW-0337">GPI-anchor biosynthesis</keyword>
<evidence type="ECO:0000313" key="13">
    <source>
        <dbReference type="EMBL" id="CDO94844.1"/>
    </source>
</evidence>
<dbReference type="PANTHER" id="PTHR12468:SF2">
    <property type="entry name" value="GPI MANNOSYLTRANSFERASE 2"/>
    <property type="match status" value="1"/>
</dbReference>
<dbReference type="GO" id="GO:0006506">
    <property type="term" value="P:GPI anchor biosynthetic process"/>
    <property type="evidence" value="ECO:0007669"/>
    <property type="project" value="UniProtKB-UniPathway"/>
</dbReference>
<dbReference type="GO" id="GO:0031501">
    <property type="term" value="C:mannosyltransferase complex"/>
    <property type="evidence" value="ECO:0007669"/>
    <property type="project" value="TreeGrafter"/>
</dbReference>
<feature type="transmembrane region" description="Helical" evidence="12">
    <location>
        <begin position="198"/>
        <end position="226"/>
    </location>
</feature>
<feature type="transmembrane region" description="Helical" evidence="12">
    <location>
        <begin position="7"/>
        <end position="31"/>
    </location>
</feature>
<evidence type="ECO:0000313" key="14">
    <source>
        <dbReference type="Proteomes" id="UP000031516"/>
    </source>
</evidence>
<comment type="similarity">
    <text evidence="3 12">Belongs to the PIGV family.</text>
</comment>
<feature type="transmembrane region" description="Helical" evidence="12">
    <location>
        <begin position="148"/>
        <end position="178"/>
    </location>
</feature>
<evidence type="ECO:0000256" key="10">
    <source>
        <dbReference type="ARBA" id="ARBA00022989"/>
    </source>
</evidence>
<evidence type="ECO:0000256" key="1">
    <source>
        <dbReference type="ARBA" id="ARBA00004477"/>
    </source>
</evidence>
<evidence type="ECO:0000256" key="12">
    <source>
        <dbReference type="RuleBase" id="RU363112"/>
    </source>
</evidence>
<dbReference type="EMBL" id="CCBQ010000041">
    <property type="protein sequence ID" value="CDO94844.1"/>
    <property type="molecule type" value="Genomic_DNA"/>
</dbReference>
<dbReference type="EC" id="2.4.1.-" evidence="12"/>
<keyword evidence="14" id="KW-1185">Reference proteome</keyword>
<accession>A0A0A8L7J0</accession>
<protein>
    <recommendedName>
        <fullName evidence="4 12">GPI mannosyltransferase 2</fullName>
        <ecNumber evidence="12">2.4.1.-</ecNumber>
    </recommendedName>
</protein>
<dbReference type="PANTHER" id="PTHR12468">
    <property type="entry name" value="GPI MANNOSYLTRANSFERASE 2"/>
    <property type="match status" value="1"/>
</dbReference>
<feature type="transmembrane region" description="Helical" evidence="12">
    <location>
        <begin position="238"/>
        <end position="263"/>
    </location>
</feature>
<comment type="subcellular location">
    <subcellularLocation>
        <location evidence="1 12">Endoplasmic reticulum membrane</location>
        <topology evidence="1 12">Multi-pass membrane protein</topology>
    </subcellularLocation>
</comment>
<dbReference type="Pfam" id="PF04188">
    <property type="entry name" value="Mannosyl_trans2"/>
    <property type="match status" value="1"/>
</dbReference>
<comment type="caution">
    <text evidence="13">The sequence shown here is derived from an EMBL/GenBank/DDBJ whole genome shotgun (WGS) entry which is preliminary data.</text>
</comment>
<feature type="transmembrane region" description="Helical" evidence="12">
    <location>
        <begin position="315"/>
        <end position="334"/>
    </location>
</feature>
<keyword evidence="7 12" id="KW-0808">Transferase</keyword>
<comment type="pathway">
    <text evidence="2 12">Glycolipid biosynthesis; glycosylphosphatidylinositol-anchor biosynthesis.</text>
</comment>
<keyword evidence="8 12" id="KW-0812">Transmembrane</keyword>
<keyword evidence="11 12" id="KW-0472">Membrane</keyword>
<evidence type="ECO:0000256" key="5">
    <source>
        <dbReference type="ARBA" id="ARBA00022502"/>
    </source>
</evidence>
<evidence type="ECO:0000256" key="7">
    <source>
        <dbReference type="ARBA" id="ARBA00022679"/>
    </source>
</evidence>
<dbReference type="InterPro" id="IPR007315">
    <property type="entry name" value="PIG-V/Gpi18"/>
</dbReference>
<evidence type="ECO:0000256" key="9">
    <source>
        <dbReference type="ARBA" id="ARBA00022824"/>
    </source>
</evidence>
<reference evidence="13 14" key="1">
    <citation type="submission" date="2014-03" db="EMBL/GenBank/DDBJ databases">
        <title>The genome of Kluyveromyces dobzhanskii.</title>
        <authorList>
            <person name="Nystedt B."/>
            <person name="Astrom S."/>
        </authorList>
    </citation>
    <scope>NUCLEOTIDE SEQUENCE [LARGE SCALE GENOMIC DNA]</scope>
    <source>
        <strain evidence="13 14">CBS 2104</strain>
    </source>
</reference>
<dbReference type="Proteomes" id="UP000031516">
    <property type="component" value="Unassembled WGS sequence"/>
</dbReference>
<keyword evidence="9 12" id="KW-0256">Endoplasmic reticulum</keyword>
<evidence type="ECO:0000256" key="2">
    <source>
        <dbReference type="ARBA" id="ARBA00004687"/>
    </source>
</evidence>
<evidence type="ECO:0000256" key="6">
    <source>
        <dbReference type="ARBA" id="ARBA00022676"/>
    </source>
</evidence>
<feature type="transmembrane region" description="Helical" evidence="12">
    <location>
        <begin position="395"/>
        <end position="414"/>
    </location>
</feature>
<dbReference type="GO" id="GO:0004376">
    <property type="term" value="F:GPI mannosyltransferase activity"/>
    <property type="evidence" value="ECO:0007669"/>
    <property type="project" value="InterPro"/>
</dbReference>
<name>A0A0A8L7J0_9SACH</name>
<evidence type="ECO:0000256" key="4">
    <source>
        <dbReference type="ARBA" id="ARBA00013795"/>
    </source>
</evidence>
<keyword evidence="10 12" id="KW-1133">Transmembrane helix</keyword>
<dbReference type="OrthoDB" id="10252502at2759"/>
<evidence type="ECO:0000256" key="8">
    <source>
        <dbReference type="ARBA" id="ARBA00022692"/>
    </source>
</evidence>
<keyword evidence="6 12" id="KW-0328">Glycosyltransferase</keyword>
<gene>
    <name evidence="13" type="ORF">KLDO_g3098B</name>
</gene>